<gene>
    <name evidence="1" type="ORF">POTOM_050047</name>
</gene>
<sequence>MGSGDDQLGYDPSPTPKLSLFSLSSKLHESPAGMLTPPIHTLASVPFKWEEAPGKPRPSCATQSKPKFARCLELPPRLLNEAKVSNMPSPTTVFDGPYVPARSLSLGKGSSFRNLENLGCGEVNSKERVIFGSGRWGFFRKNNKEVAAPSHGDIGANHGGEAVRVKITRIRRRSSFLGLSHTRSHFWPGSSWQIKSWSLLSDAICLLILCNSIIDNGRKCRQTSMKASSMRSHGHEGRQRR</sequence>
<evidence type="ECO:0000313" key="2">
    <source>
        <dbReference type="Proteomes" id="UP000886885"/>
    </source>
</evidence>
<dbReference type="OrthoDB" id="1934555at2759"/>
<dbReference type="AlphaFoldDB" id="A0A8X8C1X3"/>
<protein>
    <submittedName>
        <fullName evidence="1">Uncharacterized protein</fullName>
    </submittedName>
</protein>
<dbReference type="EMBL" id="JAAWWB010000030">
    <property type="protein sequence ID" value="KAG6745551.1"/>
    <property type="molecule type" value="Genomic_DNA"/>
</dbReference>
<organism evidence="1 2">
    <name type="scientific">Populus tomentosa</name>
    <name type="common">Chinese white poplar</name>
    <dbReference type="NCBI Taxonomy" id="118781"/>
    <lineage>
        <taxon>Eukaryota</taxon>
        <taxon>Viridiplantae</taxon>
        <taxon>Streptophyta</taxon>
        <taxon>Embryophyta</taxon>
        <taxon>Tracheophyta</taxon>
        <taxon>Spermatophyta</taxon>
        <taxon>Magnoliopsida</taxon>
        <taxon>eudicotyledons</taxon>
        <taxon>Gunneridae</taxon>
        <taxon>Pentapetalae</taxon>
        <taxon>rosids</taxon>
        <taxon>fabids</taxon>
        <taxon>Malpighiales</taxon>
        <taxon>Salicaceae</taxon>
        <taxon>Saliceae</taxon>
        <taxon>Populus</taxon>
    </lineage>
</organism>
<dbReference type="PANTHER" id="PTHR34371">
    <property type="entry name" value="OS01G0551000 PROTEIN"/>
    <property type="match status" value="1"/>
</dbReference>
<reference evidence="1" key="1">
    <citation type="journal article" date="2020" name="bioRxiv">
        <title>Hybrid origin of Populus tomentosa Carr. identified through genome sequencing and phylogenomic analysis.</title>
        <authorList>
            <person name="An X."/>
            <person name="Gao K."/>
            <person name="Chen Z."/>
            <person name="Li J."/>
            <person name="Yang X."/>
            <person name="Yang X."/>
            <person name="Zhou J."/>
            <person name="Guo T."/>
            <person name="Zhao T."/>
            <person name="Huang S."/>
            <person name="Miao D."/>
            <person name="Khan W.U."/>
            <person name="Rao P."/>
            <person name="Ye M."/>
            <person name="Lei B."/>
            <person name="Liao W."/>
            <person name="Wang J."/>
            <person name="Ji L."/>
            <person name="Li Y."/>
            <person name="Guo B."/>
            <person name="Mustafa N.S."/>
            <person name="Li S."/>
            <person name="Yun Q."/>
            <person name="Keller S.R."/>
            <person name="Mao J."/>
            <person name="Zhang R."/>
            <person name="Strauss S.H."/>
        </authorList>
    </citation>
    <scope>NUCLEOTIDE SEQUENCE</scope>
    <source>
        <strain evidence="1">GM15</strain>
        <tissue evidence="1">Leaf</tissue>
    </source>
</reference>
<dbReference type="Pfam" id="PF05097">
    <property type="entry name" value="DUF688"/>
    <property type="match status" value="1"/>
</dbReference>
<accession>A0A8X8C1X3</accession>
<evidence type="ECO:0000313" key="1">
    <source>
        <dbReference type="EMBL" id="KAG6745551.1"/>
    </source>
</evidence>
<proteinExistence type="predicted"/>
<comment type="caution">
    <text evidence="1">The sequence shown here is derived from an EMBL/GenBank/DDBJ whole genome shotgun (WGS) entry which is preliminary data.</text>
</comment>
<dbReference type="InterPro" id="IPR007789">
    <property type="entry name" value="DUF688"/>
</dbReference>
<dbReference type="PANTHER" id="PTHR34371:SF6">
    <property type="entry name" value="MEMBRANE-ASSOCIATED KINASE REGULATOR 6"/>
    <property type="match status" value="1"/>
</dbReference>
<name>A0A8X8C1X3_POPTO</name>
<keyword evidence="2" id="KW-1185">Reference proteome</keyword>
<dbReference type="Proteomes" id="UP000886885">
    <property type="component" value="Chromosome 15D"/>
</dbReference>